<organism evidence="1 2">
    <name type="scientific">Kingdonia uniflora</name>
    <dbReference type="NCBI Taxonomy" id="39325"/>
    <lineage>
        <taxon>Eukaryota</taxon>
        <taxon>Viridiplantae</taxon>
        <taxon>Streptophyta</taxon>
        <taxon>Embryophyta</taxon>
        <taxon>Tracheophyta</taxon>
        <taxon>Spermatophyta</taxon>
        <taxon>Magnoliopsida</taxon>
        <taxon>Ranunculales</taxon>
        <taxon>Circaeasteraceae</taxon>
        <taxon>Kingdonia</taxon>
    </lineage>
</organism>
<evidence type="ECO:0000313" key="1">
    <source>
        <dbReference type="EMBL" id="KAF6155147.1"/>
    </source>
</evidence>
<evidence type="ECO:0000313" key="2">
    <source>
        <dbReference type="Proteomes" id="UP000541444"/>
    </source>
</evidence>
<comment type="caution">
    <text evidence="1">The sequence shown here is derived from an EMBL/GenBank/DDBJ whole genome shotgun (WGS) entry which is preliminary data.</text>
</comment>
<proteinExistence type="predicted"/>
<dbReference type="EMBL" id="JACGCM010001428">
    <property type="protein sequence ID" value="KAF6155147.1"/>
    <property type="molecule type" value="Genomic_DNA"/>
</dbReference>
<accession>A0A7J7MJV4</accession>
<dbReference type="AlphaFoldDB" id="A0A7J7MJV4"/>
<name>A0A7J7MJV4_9MAGN</name>
<gene>
    <name evidence="1" type="ORF">GIB67_019673</name>
</gene>
<protein>
    <submittedName>
        <fullName evidence="1">Uncharacterized protein</fullName>
    </submittedName>
</protein>
<reference evidence="1 2" key="1">
    <citation type="journal article" date="2020" name="IScience">
        <title>Genome Sequencing of the Endangered Kingdonia uniflora (Circaeasteraceae, Ranunculales) Reveals Potential Mechanisms of Evolutionary Specialization.</title>
        <authorList>
            <person name="Sun Y."/>
            <person name="Deng T."/>
            <person name="Zhang A."/>
            <person name="Moore M.J."/>
            <person name="Landis J.B."/>
            <person name="Lin N."/>
            <person name="Zhang H."/>
            <person name="Zhang X."/>
            <person name="Huang J."/>
            <person name="Zhang X."/>
            <person name="Sun H."/>
            <person name="Wang H."/>
        </authorList>
    </citation>
    <scope>NUCLEOTIDE SEQUENCE [LARGE SCALE GENOMIC DNA]</scope>
    <source>
        <strain evidence="1">TB1705</strain>
        <tissue evidence="1">Leaf</tissue>
    </source>
</reference>
<keyword evidence="2" id="KW-1185">Reference proteome</keyword>
<sequence>METGPLFLLSSVSLLFLIDHHLWFHRYPLLLRAPTTNEAMTPKCHNKKLSSVSLLFLIDHHLWFHRYPLLLRAPTTNEAMTPKCHNKKLSPKQ</sequence>
<dbReference type="Proteomes" id="UP000541444">
    <property type="component" value="Unassembled WGS sequence"/>
</dbReference>